<accession>A0ACB8F8Y0</accession>
<reference evidence="1" key="1">
    <citation type="submission" date="2021-08" db="EMBL/GenBank/DDBJ databases">
        <title>The first chromosome-level gecko genome reveals the dynamic sex chromosomes of Neotropical dwarf geckos (Sphaerodactylidae: Sphaerodactylus).</title>
        <authorList>
            <person name="Pinto B.J."/>
            <person name="Keating S.E."/>
            <person name="Gamble T."/>
        </authorList>
    </citation>
    <scope>NUCLEOTIDE SEQUENCE</scope>
    <source>
        <strain evidence="1">TG3544</strain>
    </source>
</reference>
<dbReference type="EMBL" id="CM037621">
    <property type="protein sequence ID" value="KAH8001299.1"/>
    <property type="molecule type" value="Genomic_DNA"/>
</dbReference>
<protein>
    <submittedName>
        <fullName evidence="1">Uncharacterized protein</fullName>
    </submittedName>
</protein>
<comment type="caution">
    <text evidence="1">The sequence shown here is derived from an EMBL/GenBank/DDBJ whole genome shotgun (WGS) entry which is preliminary data.</text>
</comment>
<gene>
    <name evidence="1" type="ORF">K3G42_003960</name>
</gene>
<keyword evidence="2" id="KW-1185">Reference proteome</keyword>
<dbReference type="Proteomes" id="UP000827872">
    <property type="component" value="Linkage Group LG08"/>
</dbReference>
<evidence type="ECO:0000313" key="2">
    <source>
        <dbReference type="Proteomes" id="UP000827872"/>
    </source>
</evidence>
<proteinExistence type="predicted"/>
<name>A0ACB8F8Y0_9SAUR</name>
<organism evidence="1 2">
    <name type="scientific">Sphaerodactylus townsendi</name>
    <dbReference type="NCBI Taxonomy" id="933632"/>
    <lineage>
        <taxon>Eukaryota</taxon>
        <taxon>Metazoa</taxon>
        <taxon>Chordata</taxon>
        <taxon>Craniata</taxon>
        <taxon>Vertebrata</taxon>
        <taxon>Euteleostomi</taxon>
        <taxon>Lepidosauria</taxon>
        <taxon>Squamata</taxon>
        <taxon>Bifurcata</taxon>
        <taxon>Gekkota</taxon>
        <taxon>Sphaerodactylidae</taxon>
        <taxon>Sphaerodactylus</taxon>
    </lineage>
</organism>
<evidence type="ECO:0000313" key="1">
    <source>
        <dbReference type="EMBL" id="KAH8001299.1"/>
    </source>
</evidence>
<sequence length="118" mass="13032">MGRMCSLGPVGRQHHLSEASAFSLNSLTFKLLELVKLGSAGGVRLADSSRVRVLLLSQLKETLMFLKKFLLILFSRQSQVFLLAVAFLLQTGMILLQLLKKRLALLIGGYCQGLRGRS</sequence>